<organism evidence="2 3">
    <name type="scientific">Neorhizobium lilium</name>
    <dbReference type="NCBI Taxonomy" id="2503024"/>
    <lineage>
        <taxon>Bacteria</taxon>
        <taxon>Pseudomonadati</taxon>
        <taxon>Pseudomonadota</taxon>
        <taxon>Alphaproteobacteria</taxon>
        <taxon>Hyphomicrobiales</taxon>
        <taxon>Rhizobiaceae</taxon>
        <taxon>Rhizobium/Agrobacterium group</taxon>
        <taxon>Neorhizobium</taxon>
    </lineage>
</organism>
<evidence type="ECO:0000313" key="3">
    <source>
        <dbReference type="Proteomes" id="UP000287687"/>
    </source>
</evidence>
<feature type="transmembrane region" description="Helical" evidence="1">
    <location>
        <begin position="6"/>
        <end position="27"/>
    </location>
</feature>
<dbReference type="AlphaFoldDB" id="A0A444LMA5"/>
<dbReference type="InterPro" id="IPR018729">
    <property type="entry name" value="DUF2269_transmembrane"/>
</dbReference>
<reference evidence="2 3" key="1">
    <citation type="submission" date="2019-01" db="EMBL/GenBank/DDBJ databases">
        <title>The draft genome of Rhizobium sp. 24NR.</title>
        <authorList>
            <person name="Liu L."/>
            <person name="Liang L."/>
            <person name="Shi S."/>
            <person name="Xu L."/>
            <person name="Wang X."/>
            <person name="Li L."/>
            <person name="Zhang X."/>
        </authorList>
    </citation>
    <scope>NUCLEOTIDE SEQUENCE [LARGE SCALE GENOMIC DNA]</scope>
    <source>
        <strain evidence="2 3">24NR</strain>
    </source>
</reference>
<keyword evidence="3" id="KW-1185">Reference proteome</keyword>
<dbReference type="OrthoDB" id="9786302at2"/>
<comment type="caution">
    <text evidence="2">The sequence shown here is derived from an EMBL/GenBank/DDBJ whole genome shotgun (WGS) entry which is preliminary data.</text>
</comment>
<evidence type="ECO:0000256" key="1">
    <source>
        <dbReference type="SAM" id="Phobius"/>
    </source>
</evidence>
<gene>
    <name evidence="2" type="ORF">EPK99_03675</name>
</gene>
<feature type="transmembrane region" description="Helical" evidence="1">
    <location>
        <begin position="81"/>
        <end position="102"/>
    </location>
</feature>
<keyword evidence="1" id="KW-0472">Membrane</keyword>
<accession>A0A444LMA5</accession>
<dbReference type="EMBL" id="SBIP01000001">
    <property type="protein sequence ID" value="RWX81412.1"/>
    <property type="molecule type" value="Genomic_DNA"/>
</dbReference>
<dbReference type="Pfam" id="PF10027">
    <property type="entry name" value="DUF2269"/>
    <property type="match status" value="1"/>
</dbReference>
<sequence length="137" mass="14762">MDYLLLKYLHVLGAIVLLGTGTGIAFFMLMAHRSGDAGFVARTAGVVVVADTLFTASAVVIQPITGYLLADLMGVPLSEGWLGVALLLYGVAGAFWLPVVWIQVRMRDIALEAACAGTALPPAYHRLYRIWFLGPKR</sequence>
<dbReference type="RefSeq" id="WP_128441237.1">
    <property type="nucleotide sequence ID" value="NZ_SBIP01000001.1"/>
</dbReference>
<dbReference type="Proteomes" id="UP000287687">
    <property type="component" value="Unassembled WGS sequence"/>
</dbReference>
<proteinExistence type="predicted"/>
<keyword evidence="1" id="KW-1133">Transmembrane helix</keyword>
<keyword evidence="1" id="KW-0812">Transmembrane</keyword>
<feature type="transmembrane region" description="Helical" evidence="1">
    <location>
        <begin position="39"/>
        <end position="61"/>
    </location>
</feature>
<evidence type="ECO:0000313" key="2">
    <source>
        <dbReference type="EMBL" id="RWX81412.1"/>
    </source>
</evidence>
<protein>
    <submittedName>
        <fullName evidence="2">DUF2269 domain-containing protein</fullName>
    </submittedName>
</protein>
<name>A0A444LMA5_9HYPH</name>